<comment type="caution">
    <text evidence="1">The sequence shown here is derived from an EMBL/GenBank/DDBJ whole genome shotgun (WGS) entry which is preliminary data.</text>
</comment>
<accession>A0ACC3C1X3</accession>
<evidence type="ECO:0000313" key="1">
    <source>
        <dbReference type="EMBL" id="KAK1864130.1"/>
    </source>
</evidence>
<organism evidence="1 2">
    <name type="scientific">Pyropia yezoensis</name>
    <name type="common">Susabi-nori</name>
    <name type="synonym">Porphyra yezoensis</name>
    <dbReference type="NCBI Taxonomy" id="2788"/>
    <lineage>
        <taxon>Eukaryota</taxon>
        <taxon>Rhodophyta</taxon>
        <taxon>Bangiophyceae</taxon>
        <taxon>Bangiales</taxon>
        <taxon>Bangiaceae</taxon>
        <taxon>Pyropia</taxon>
    </lineage>
</organism>
<dbReference type="EMBL" id="CM020619">
    <property type="protein sequence ID" value="KAK1864130.1"/>
    <property type="molecule type" value="Genomic_DNA"/>
</dbReference>
<dbReference type="Proteomes" id="UP000798662">
    <property type="component" value="Chromosome 2"/>
</dbReference>
<sequence>MVPLFERVLSDVAAGPPVRYPVDCARMDALTNATAEDPDPDVDGIALGLAAEAGRTPAARAAQAAMDAAEAASRARRDRRLRERLPGLMDAHAAALAARMDAAAAAAASPSPATPISQERRAEWTADVVGAPFKGCLPRTITISSAANGGLCGVGFAVGDELLLALGPADRDGTFHVALCDTFMAWHSLTADDRRVLMGANDQVCPSRRVW</sequence>
<evidence type="ECO:0000313" key="2">
    <source>
        <dbReference type="Proteomes" id="UP000798662"/>
    </source>
</evidence>
<proteinExistence type="predicted"/>
<gene>
    <name evidence="1" type="ORF">I4F81_006680</name>
</gene>
<name>A0ACC3C1X3_PYRYE</name>
<keyword evidence="2" id="KW-1185">Reference proteome</keyword>
<reference evidence="1" key="1">
    <citation type="submission" date="2019-11" db="EMBL/GenBank/DDBJ databases">
        <title>Nori genome reveals adaptations in red seaweeds to the harsh intertidal environment.</title>
        <authorList>
            <person name="Wang D."/>
            <person name="Mao Y."/>
        </authorList>
    </citation>
    <scope>NUCLEOTIDE SEQUENCE</scope>
    <source>
        <tissue evidence="1">Gametophyte</tissue>
    </source>
</reference>
<protein>
    <submittedName>
        <fullName evidence="1">Uncharacterized protein</fullName>
    </submittedName>
</protein>